<dbReference type="RefSeq" id="YP_010678165.1">
    <property type="nucleotide sequence ID" value="NC_071031.1"/>
</dbReference>
<dbReference type="EMBL" id="OK040777">
    <property type="protein sequence ID" value="UDL14654.1"/>
    <property type="molecule type" value="Genomic_DNA"/>
</dbReference>
<accession>A0AA94WXE4</accession>
<dbReference type="GeneID" id="77954556"/>
<sequence length="99" mass="10652">MASHEHHRSTAEELLQKAQSYGPSAAARLSVLAEAQVHATLALSAPPQPIRYMTGAEPTEEDLKRVAAGFAVDQPEPAPAPKPRTRRKATAKKSEEADK</sequence>
<dbReference type="KEGG" id="vg:77954556"/>
<organism evidence="2 3">
    <name type="scientific">Arthrobacter phage KeAlii</name>
    <dbReference type="NCBI Taxonomy" id="2885973"/>
    <lineage>
        <taxon>Viruses</taxon>
        <taxon>Duplodnaviria</taxon>
        <taxon>Heunggongvirae</taxon>
        <taxon>Uroviricota</taxon>
        <taxon>Caudoviricetes</taxon>
        <taxon>Casidaviridae</taxon>
        <taxon>Manhattanvirus</taxon>
        <taxon>Manhattanvirus kealii</taxon>
    </lineage>
</organism>
<evidence type="ECO:0000313" key="3">
    <source>
        <dbReference type="Proteomes" id="UP000827862"/>
    </source>
</evidence>
<feature type="region of interest" description="Disordered" evidence="1">
    <location>
        <begin position="70"/>
        <end position="99"/>
    </location>
</feature>
<name>A0AA94WXE4_9CAUD</name>
<gene>
    <name evidence="2" type="primary">48</name>
    <name evidence="2" type="ORF">SEA_KEALII_48</name>
</gene>
<evidence type="ECO:0000313" key="2">
    <source>
        <dbReference type="EMBL" id="UDL14654.1"/>
    </source>
</evidence>
<protein>
    <submittedName>
        <fullName evidence="2">Uncharacterized protein</fullName>
    </submittedName>
</protein>
<evidence type="ECO:0000256" key="1">
    <source>
        <dbReference type="SAM" id="MobiDB-lite"/>
    </source>
</evidence>
<reference evidence="2" key="1">
    <citation type="submission" date="2024-06" db="EMBL/GenBank/DDBJ databases">
        <authorList>
            <person name="Valenzuela N."/>
            <person name="Pablo J."/>
            <person name="Strother B."/>
            <person name="Cravalho Y."/>
            <person name="Barto Z."/>
            <person name="Kane C."/>
            <person name="Chong R.A."/>
            <person name="Kawasaki K."/>
            <person name="Cruz S."/>
            <person name="Porter M.L."/>
            <person name="Pearce R."/>
            <person name="Hohenstein G."/>
            <person name="Li K."/>
            <person name="Kaniho J."/>
            <person name="Sadones M."/>
            <person name="Hamlin F."/>
            <person name="Daniels M."/>
            <person name="McKee K."/>
            <person name="Furlong K.P."/>
            <person name="Rudner A.D."/>
            <person name="Beyer A.R."/>
            <person name="Edgington N.P."/>
            <person name="Freise A.C."/>
            <person name="Garcia Costas A.M."/>
            <person name="Gibb B.P."/>
            <person name="Klyczek K.K."/>
            <person name="Swerdlow S.J."/>
            <person name="Garlena R.A."/>
            <person name="Russell D.A."/>
            <person name="Jacobs-Sera D."/>
            <person name="Hatfull G.F."/>
        </authorList>
    </citation>
    <scope>NUCLEOTIDE SEQUENCE</scope>
</reference>
<dbReference type="Proteomes" id="UP000827862">
    <property type="component" value="Segment"/>
</dbReference>
<proteinExistence type="predicted"/>
<keyword evidence="3" id="KW-1185">Reference proteome</keyword>